<organism evidence="2 3">
    <name type="scientific">Nonomuraea maheshkhaliensis</name>
    <dbReference type="NCBI Taxonomy" id="419590"/>
    <lineage>
        <taxon>Bacteria</taxon>
        <taxon>Bacillati</taxon>
        <taxon>Actinomycetota</taxon>
        <taxon>Actinomycetes</taxon>
        <taxon>Streptosporangiales</taxon>
        <taxon>Streptosporangiaceae</taxon>
        <taxon>Nonomuraea</taxon>
    </lineage>
</organism>
<evidence type="ECO:0000313" key="3">
    <source>
        <dbReference type="Proteomes" id="UP001500064"/>
    </source>
</evidence>
<dbReference type="EMBL" id="BAAAMU010000016">
    <property type="protein sequence ID" value="GAA1629181.1"/>
    <property type="molecule type" value="Genomic_DNA"/>
</dbReference>
<reference evidence="3" key="1">
    <citation type="journal article" date="2019" name="Int. J. Syst. Evol. Microbiol.">
        <title>The Global Catalogue of Microorganisms (GCM) 10K type strain sequencing project: providing services to taxonomists for standard genome sequencing and annotation.</title>
        <authorList>
            <consortium name="The Broad Institute Genomics Platform"/>
            <consortium name="The Broad Institute Genome Sequencing Center for Infectious Disease"/>
            <person name="Wu L."/>
            <person name="Ma J."/>
        </authorList>
    </citation>
    <scope>NUCLEOTIDE SEQUENCE [LARGE SCALE GENOMIC DNA]</scope>
    <source>
        <strain evidence="3">JCM 13929</strain>
    </source>
</reference>
<protein>
    <submittedName>
        <fullName evidence="2">Uncharacterized protein</fullName>
    </submittedName>
</protein>
<evidence type="ECO:0000313" key="2">
    <source>
        <dbReference type="EMBL" id="GAA1629181.1"/>
    </source>
</evidence>
<feature type="region of interest" description="Disordered" evidence="1">
    <location>
        <begin position="24"/>
        <end position="67"/>
    </location>
</feature>
<accession>A0ABP4R0Z7</accession>
<gene>
    <name evidence="2" type="ORF">GCM10009733_027380</name>
</gene>
<evidence type="ECO:0000256" key="1">
    <source>
        <dbReference type="SAM" id="MobiDB-lite"/>
    </source>
</evidence>
<proteinExistence type="predicted"/>
<sequence length="97" mass="10057">MAITPFPATGPAKRIVPEPEARTVAETGAARSTPRWPASQGSGGGVKRRTILGCPSRGQRQGSGEALAGGVRMGRIRVAEMNVVMMAVLIGAGFVQR</sequence>
<keyword evidence="3" id="KW-1185">Reference proteome</keyword>
<dbReference type="Proteomes" id="UP001500064">
    <property type="component" value="Unassembled WGS sequence"/>
</dbReference>
<comment type="caution">
    <text evidence="2">The sequence shown here is derived from an EMBL/GenBank/DDBJ whole genome shotgun (WGS) entry which is preliminary data.</text>
</comment>
<name>A0ABP4R0Z7_9ACTN</name>